<organism evidence="8 9">
    <name type="scientific">Pelomonas margarita</name>
    <dbReference type="NCBI Taxonomy" id="3299031"/>
    <lineage>
        <taxon>Bacteria</taxon>
        <taxon>Pseudomonadati</taxon>
        <taxon>Pseudomonadota</taxon>
        <taxon>Betaproteobacteria</taxon>
        <taxon>Burkholderiales</taxon>
        <taxon>Sphaerotilaceae</taxon>
        <taxon>Roseateles</taxon>
    </lineage>
</organism>
<feature type="domain" description="Methylated-DNA-[protein]-cysteine S-methyltransferase DNA binding" evidence="7">
    <location>
        <begin position="97"/>
        <end position="191"/>
    </location>
</feature>
<keyword evidence="4" id="KW-0227">DNA damage</keyword>
<accession>A0ABW7FCG6</accession>
<comment type="catalytic activity">
    <reaction evidence="6">
        <text>a 6-O-methyl-2'-deoxyguanosine in DNA + L-cysteinyl-[protein] = S-methyl-L-cysteinyl-[protein] + a 2'-deoxyguanosine in DNA</text>
        <dbReference type="Rhea" id="RHEA:24000"/>
        <dbReference type="Rhea" id="RHEA-COMP:10131"/>
        <dbReference type="Rhea" id="RHEA-COMP:10132"/>
        <dbReference type="Rhea" id="RHEA-COMP:11367"/>
        <dbReference type="Rhea" id="RHEA-COMP:11368"/>
        <dbReference type="ChEBI" id="CHEBI:29950"/>
        <dbReference type="ChEBI" id="CHEBI:82612"/>
        <dbReference type="ChEBI" id="CHEBI:85445"/>
        <dbReference type="ChEBI" id="CHEBI:85448"/>
        <dbReference type="EC" id="2.1.1.63"/>
    </reaction>
</comment>
<dbReference type="CDD" id="cd06445">
    <property type="entry name" value="ATase"/>
    <property type="match status" value="1"/>
</dbReference>
<sequence length="206" mass="21271">MPELAELPARPADEPLGCTVFDTTLGPCGMVWSGQGIVACRLPPVTLAQLQQCFPLAQPCAALPAAVAEAIAGVQALLAGHPVDLGHVRLDERGIPAFRRQVHALTRAIPPGQTRTYGELAMALGQPGAARAVGRAEGANPFAPIVPCHRVIGAPNPAARRPAARGGQGDALTGFSAPGGIETKRRLLLIEARAVGQLAGDQQPLF</sequence>
<protein>
    <submittedName>
        <fullName evidence="8">Methylated-DNA--[protein]-cysteine S-methyltransferase</fullName>
        <ecNumber evidence="8">2.1.1.63</ecNumber>
    </submittedName>
</protein>
<proteinExistence type="predicted"/>
<evidence type="ECO:0000256" key="3">
    <source>
        <dbReference type="ARBA" id="ARBA00022679"/>
    </source>
</evidence>
<gene>
    <name evidence="8" type="ORF">ACG0Z3_01880</name>
</gene>
<dbReference type="InterPro" id="IPR014048">
    <property type="entry name" value="MethylDNA_cys_MeTrfase_DNA-bd"/>
</dbReference>
<keyword evidence="3 8" id="KW-0808">Transferase</keyword>
<keyword evidence="9" id="KW-1185">Reference proteome</keyword>
<dbReference type="EC" id="2.1.1.63" evidence="8"/>
<dbReference type="GO" id="GO:0032259">
    <property type="term" value="P:methylation"/>
    <property type="evidence" value="ECO:0007669"/>
    <property type="project" value="UniProtKB-KW"/>
</dbReference>
<evidence type="ECO:0000256" key="6">
    <source>
        <dbReference type="ARBA" id="ARBA00049348"/>
    </source>
</evidence>
<name>A0ABW7FCG6_9BURK</name>
<comment type="catalytic activity">
    <reaction evidence="1">
        <text>a 4-O-methyl-thymidine in DNA + L-cysteinyl-[protein] = a thymidine in DNA + S-methyl-L-cysteinyl-[protein]</text>
        <dbReference type="Rhea" id="RHEA:53428"/>
        <dbReference type="Rhea" id="RHEA-COMP:10131"/>
        <dbReference type="Rhea" id="RHEA-COMP:10132"/>
        <dbReference type="Rhea" id="RHEA-COMP:13555"/>
        <dbReference type="Rhea" id="RHEA-COMP:13556"/>
        <dbReference type="ChEBI" id="CHEBI:29950"/>
        <dbReference type="ChEBI" id="CHEBI:82612"/>
        <dbReference type="ChEBI" id="CHEBI:137386"/>
        <dbReference type="ChEBI" id="CHEBI:137387"/>
        <dbReference type="EC" id="2.1.1.63"/>
    </reaction>
</comment>
<dbReference type="InterPro" id="IPR036217">
    <property type="entry name" value="MethylDNA_cys_MeTrfase_DNAb"/>
</dbReference>
<dbReference type="PANTHER" id="PTHR10815">
    <property type="entry name" value="METHYLATED-DNA--PROTEIN-CYSTEINE METHYLTRANSFERASE"/>
    <property type="match status" value="1"/>
</dbReference>
<comment type="caution">
    <text evidence="8">The sequence shown here is derived from an EMBL/GenBank/DDBJ whole genome shotgun (WGS) entry which is preliminary data.</text>
</comment>
<dbReference type="NCBIfam" id="TIGR00589">
    <property type="entry name" value="ogt"/>
    <property type="match status" value="1"/>
</dbReference>
<keyword evidence="2 8" id="KW-0489">Methyltransferase</keyword>
<dbReference type="InterPro" id="IPR036388">
    <property type="entry name" value="WH-like_DNA-bd_sf"/>
</dbReference>
<evidence type="ECO:0000313" key="8">
    <source>
        <dbReference type="EMBL" id="MFG6439415.1"/>
    </source>
</evidence>
<dbReference type="Pfam" id="PF01035">
    <property type="entry name" value="DNA_binding_1"/>
    <property type="match status" value="1"/>
</dbReference>
<dbReference type="GO" id="GO:0003908">
    <property type="term" value="F:methylated-DNA-[protein]-cysteine S-methyltransferase activity"/>
    <property type="evidence" value="ECO:0007669"/>
    <property type="project" value="UniProtKB-EC"/>
</dbReference>
<evidence type="ECO:0000256" key="1">
    <source>
        <dbReference type="ARBA" id="ARBA00001286"/>
    </source>
</evidence>
<evidence type="ECO:0000256" key="5">
    <source>
        <dbReference type="ARBA" id="ARBA00023204"/>
    </source>
</evidence>
<reference evidence="8 9" key="1">
    <citation type="submission" date="2024-08" db="EMBL/GenBank/DDBJ databases">
        <authorList>
            <person name="Lu H."/>
        </authorList>
    </citation>
    <scope>NUCLEOTIDE SEQUENCE [LARGE SCALE GENOMIC DNA]</scope>
    <source>
        <strain evidence="8 9">LKC17W</strain>
    </source>
</reference>
<dbReference type="InterPro" id="IPR001497">
    <property type="entry name" value="MethylDNA_cys_MeTrfase_AS"/>
</dbReference>
<evidence type="ECO:0000313" key="9">
    <source>
        <dbReference type="Proteomes" id="UP001606301"/>
    </source>
</evidence>
<dbReference type="SUPFAM" id="SSF53155">
    <property type="entry name" value="Methylated DNA-protein cysteine methyltransferase domain"/>
    <property type="match status" value="1"/>
</dbReference>
<dbReference type="SUPFAM" id="SSF46767">
    <property type="entry name" value="Methylated DNA-protein cysteine methyltransferase, C-terminal domain"/>
    <property type="match status" value="1"/>
</dbReference>
<dbReference type="EMBL" id="JBIGHW010000001">
    <property type="protein sequence ID" value="MFG6439415.1"/>
    <property type="molecule type" value="Genomic_DNA"/>
</dbReference>
<evidence type="ECO:0000256" key="2">
    <source>
        <dbReference type="ARBA" id="ARBA00022603"/>
    </source>
</evidence>
<dbReference type="InterPro" id="IPR036631">
    <property type="entry name" value="MGMT_N_sf"/>
</dbReference>
<dbReference type="PROSITE" id="PS00374">
    <property type="entry name" value="MGMT"/>
    <property type="match status" value="1"/>
</dbReference>
<dbReference type="Proteomes" id="UP001606301">
    <property type="component" value="Unassembled WGS sequence"/>
</dbReference>
<evidence type="ECO:0000256" key="4">
    <source>
        <dbReference type="ARBA" id="ARBA00022763"/>
    </source>
</evidence>
<dbReference type="Gene3D" id="1.10.10.10">
    <property type="entry name" value="Winged helix-like DNA-binding domain superfamily/Winged helix DNA-binding domain"/>
    <property type="match status" value="1"/>
</dbReference>
<evidence type="ECO:0000259" key="7">
    <source>
        <dbReference type="Pfam" id="PF01035"/>
    </source>
</evidence>
<dbReference type="PANTHER" id="PTHR10815:SF5">
    <property type="entry name" value="METHYLATED-DNA--PROTEIN-CYSTEINE METHYLTRANSFERASE"/>
    <property type="match status" value="1"/>
</dbReference>
<keyword evidence="5" id="KW-0234">DNA repair</keyword>